<comment type="catalytic activity">
    <reaction evidence="8">
        <text>[protein-PII]-L-tyrosine + UTP = [protein-PII]-uridylyl-L-tyrosine + diphosphate</text>
        <dbReference type="Rhea" id="RHEA:13673"/>
        <dbReference type="Rhea" id="RHEA-COMP:12147"/>
        <dbReference type="Rhea" id="RHEA-COMP:12148"/>
        <dbReference type="ChEBI" id="CHEBI:33019"/>
        <dbReference type="ChEBI" id="CHEBI:46398"/>
        <dbReference type="ChEBI" id="CHEBI:46858"/>
        <dbReference type="ChEBI" id="CHEBI:90602"/>
        <dbReference type="EC" id="2.7.7.59"/>
    </reaction>
</comment>
<dbReference type="EC" id="2.7.7.59" evidence="8"/>
<dbReference type="Pfam" id="PF01909">
    <property type="entry name" value="NTP_transf_2"/>
    <property type="match status" value="1"/>
</dbReference>
<evidence type="ECO:0000313" key="11">
    <source>
        <dbReference type="EMBL" id="KRT54463.1"/>
    </source>
</evidence>
<dbReference type="InterPro" id="IPR002934">
    <property type="entry name" value="Polymerase_NTP_transf_dom"/>
</dbReference>
<dbReference type="AlphaFoldDB" id="A0A0T5YV72"/>
<dbReference type="InterPro" id="IPR013546">
    <property type="entry name" value="PII_UdlTrfase/GS_AdlTrfase"/>
</dbReference>
<dbReference type="FunFam" id="1.10.3090.10:FF:000005">
    <property type="entry name" value="Bifunctional uridylyltransferase/uridylyl-removing enzyme"/>
    <property type="match status" value="1"/>
</dbReference>
<dbReference type="RefSeq" id="WP_060528290.1">
    <property type="nucleotide sequence ID" value="NZ_KQ557121.1"/>
</dbReference>
<dbReference type="Pfam" id="PF01966">
    <property type="entry name" value="HD"/>
    <property type="match status" value="1"/>
</dbReference>
<dbReference type="SUPFAM" id="SSF55021">
    <property type="entry name" value="ACT-like"/>
    <property type="match status" value="1"/>
</dbReference>
<keyword evidence="1 8" id="KW-0808">Transferase</keyword>
<dbReference type="GO" id="GO:0008081">
    <property type="term" value="F:phosphoric diester hydrolase activity"/>
    <property type="evidence" value="ECO:0007669"/>
    <property type="project" value="UniProtKB-UniRule"/>
</dbReference>
<keyword evidence="12" id="KW-1185">Reference proteome</keyword>
<dbReference type="PIRSF" id="PIRSF006288">
    <property type="entry name" value="PII_uridyltransf"/>
    <property type="match status" value="1"/>
</dbReference>
<dbReference type="GO" id="GO:0008893">
    <property type="term" value="F:guanosine-3',5'-bis(diphosphate) 3'-diphosphatase activity"/>
    <property type="evidence" value="ECO:0007669"/>
    <property type="project" value="UniProtKB-EC"/>
</dbReference>
<evidence type="ECO:0000256" key="5">
    <source>
        <dbReference type="ARBA" id="ARBA00022842"/>
    </source>
</evidence>
<evidence type="ECO:0000259" key="10">
    <source>
        <dbReference type="PROSITE" id="PS51831"/>
    </source>
</evidence>
<dbReference type="GO" id="GO:0008773">
    <property type="term" value="F:[protein-PII] uridylyltransferase activity"/>
    <property type="evidence" value="ECO:0007669"/>
    <property type="project" value="UniProtKB-UniRule"/>
</dbReference>
<dbReference type="SUPFAM" id="SSF109604">
    <property type="entry name" value="HD-domain/PDEase-like"/>
    <property type="match status" value="1"/>
</dbReference>
<feature type="region of interest" description="Uridylyltransferase" evidence="8">
    <location>
        <begin position="1"/>
        <end position="339"/>
    </location>
</feature>
<keyword evidence="6 8" id="KW-0511">Multifunctional enzyme</keyword>
<dbReference type="Gene3D" id="3.30.460.10">
    <property type="entry name" value="Beta Polymerase, domain 2"/>
    <property type="match status" value="1"/>
</dbReference>
<dbReference type="PATRIC" id="fig|54398.3.peg.1094"/>
<dbReference type="EMBL" id="LDXT01000091">
    <property type="protein sequence ID" value="KRT54463.1"/>
    <property type="molecule type" value="Genomic_DNA"/>
</dbReference>
<keyword evidence="3" id="KW-0677">Repeat</keyword>
<dbReference type="GO" id="GO:0006808">
    <property type="term" value="P:regulation of nitrogen utilization"/>
    <property type="evidence" value="ECO:0007669"/>
    <property type="project" value="UniProtKB-UniRule"/>
</dbReference>
<evidence type="ECO:0000256" key="4">
    <source>
        <dbReference type="ARBA" id="ARBA00022801"/>
    </source>
</evidence>
<dbReference type="NCBIfam" id="TIGR01693">
    <property type="entry name" value="UTase_glnD"/>
    <property type="match status" value="1"/>
</dbReference>
<dbReference type="InterPro" id="IPR045865">
    <property type="entry name" value="ACT-like_dom_sf"/>
</dbReference>
<dbReference type="CDD" id="cd04900">
    <property type="entry name" value="ACT_UUR-like_1"/>
    <property type="match status" value="1"/>
</dbReference>
<comment type="caution">
    <text evidence="11">The sequence shown here is derived from an EMBL/GenBank/DDBJ whole genome shotgun (WGS) entry which is preliminary data.</text>
</comment>
<proteinExistence type="inferred from homology"/>
<comment type="catalytic activity">
    <reaction evidence="7">
        <text>guanosine 3',5'-bis(diphosphate) + H2O = GDP + diphosphate + H(+)</text>
        <dbReference type="Rhea" id="RHEA:14253"/>
        <dbReference type="ChEBI" id="CHEBI:15377"/>
        <dbReference type="ChEBI" id="CHEBI:15378"/>
        <dbReference type="ChEBI" id="CHEBI:33019"/>
        <dbReference type="ChEBI" id="CHEBI:58189"/>
        <dbReference type="ChEBI" id="CHEBI:77828"/>
        <dbReference type="EC" id="3.1.7.2"/>
    </reaction>
</comment>
<dbReference type="CDD" id="cd04899">
    <property type="entry name" value="ACT_ACR-UUR-like_2"/>
    <property type="match status" value="1"/>
</dbReference>
<dbReference type="InterPro" id="IPR010043">
    <property type="entry name" value="UTase/UR"/>
</dbReference>
<comment type="activity regulation">
    <text evidence="8">Uridylyltransferase (UTase) activity is inhibited by glutamine, while glutamine activates uridylyl-removing (UR) activity.</text>
</comment>
<dbReference type="SUPFAM" id="SSF81593">
    <property type="entry name" value="Nucleotidyltransferase substrate binding subunit/domain"/>
    <property type="match status" value="1"/>
</dbReference>
<comment type="domain">
    <text evidence="8">Has four distinct domains: an N-terminal nucleotidyltransferase (NT) domain responsible for UTase activity, a central HD domain that encodes UR activity, and two C-terminal ACT domains that seem to have a role in glutamine sensing.</text>
</comment>
<feature type="domain" description="HD" evidence="10">
    <location>
        <begin position="458"/>
        <end position="580"/>
    </location>
</feature>
<dbReference type="Pfam" id="PF08335">
    <property type="entry name" value="GlnD_UR_UTase"/>
    <property type="match status" value="1"/>
</dbReference>
<dbReference type="HAMAP" id="MF_00277">
    <property type="entry name" value="PII_uridylyl_transf"/>
    <property type="match status" value="1"/>
</dbReference>
<feature type="domain" description="ACT" evidence="9">
    <location>
        <begin position="809"/>
        <end position="884"/>
    </location>
</feature>
<dbReference type="EC" id="3.1.4.-" evidence="8"/>
<comment type="cofactor">
    <cofactor evidence="8">
        <name>Mg(2+)</name>
        <dbReference type="ChEBI" id="CHEBI:18420"/>
    </cofactor>
</comment>
<evidence type="ECO:0000256" key="1">
    <source>
        <dbReference type="ARBA" id="ARBA00022679"/>
    </source>
</evidence>
<dbReference type="SMART" id="SM00471">
    <property type="entry name" value="HDc"/>
    <property type="match status" value="1"/>
</dbReference>
<dbReference type="InterPro" id="IPR043519">
    <property type="entry name" value="NT_sf"/>
</dbReference>
<dbReference type="PROSITE" id="PS51671">
    <property type="entry name" value="ACT"/>
    <property type="match status" value="1"/>
</dbReference>
<accession>A0A0T5YV72</accession>
<comment type="function">
    <text evidence="8">Modifies, by uridylylation and deuridylylation, the PII regulatory proteins (GlnB and homologs), in response to the nitrogen status of the cell that GlnD senses through the glutamine level. Under low glutamine levels, catalyzes the conversion of the PII proteins and UTP to PII-UMP and PPi, while under higher glutamine levels, GlnD hydrolyzes PII-UMP to PII and UMP (deuridylylation). Thus, controls uridylylation state and activity of the PII proteins, and plays an important role in the regulation of nitrogen metabolism.</text>
</comment>
<dbReference type="InterPro" id="IPR003607">
    <property type="entry name" value="HD/PDEase_dom"/>
</dbReference>
<dbReference type="Proteomes" id="UP000051634">
    <property type="component" value="Unassembled WGS sequence"/>
</dbReference>
<dbReference type="SUPFAM" id="SSF81301">
    <property type="entry name" value="Nucleotidyltransferase"/>
    <property type="match status" value="1"/>
</dbReference>
<dbReference type="InterPro" id="IPR006674">
    <property type="entry name" value="HD_domain"/>
</dbReference>
<dbReference type="PANTHER" id="PTHR47320">
    <property type="entry name" value="BIFUNCTIONAL URIDYLYLTRANSFERASE/URIDYLYL-REMOVING ENZYME"/>
    <property type="match status" value="1"/>
</dbReference>
<dbReference type="OrthoDB" id="9758038at2"/>
<dbReference type="InterPro" id="IPR002912">
    <property type="entry name" value="ACT_dom"/>
</dbReference>
<evidence type="ECO:0000313" key="12">
    <source>
        <dbReference type="Proteomes" id="UP000051634"/>
    </source>
</evidence>
<gene>
    <name evidence="8" type="primary">glnD</name>
    <name evidence="11" type="ORF">Ga0074115_105102</name>
</gene>
<reference evidence="11 12" key="1">
    <citation type="submission" date="2015-11" db="EMBL/GenBank/DDBJ databases">
        <title>The genome of Candidatus Endoriftia persephone in Ridgeia piscesae and population structure of the North Eastern Pacific vestimentiferan symbionts.</title>
        <authorList>
            <person name="Perez M."/>
            <person name="Juniper K.S."/>
        </authorList>
    </citation>
    <scope>NUCLEOTIDE SEQUENCE [LARGE SCALE GENOMIC DNA]</scope>
    <source>
        <strain evidence="11">Ind11</strain>
    </source>
</reference>
<evidence type="ECO:0000256" key="6">
    <source>
        <dbReference type="ARBA" id="ARBA00023268"/>
    </source>
</evidence>
<comment type="similarity">
    <text evidence="8">Belongs to the GlnD family.</text>
</comment>
<comment type="catalytic activity">
    <reaction evidence="8">
        <text>[protein-PII]-uridylyl-L-tyrosine + H2O = [protein-PII]-L-tyrosine + UMP + H(+)</text>
        <dbReference type="Rhea" id="RHEA:48600"/>
        <dbReference type="Rhea" id="RHEA-COMP:12147"/>
        <dbReference type="Rhea" id="RHEA-COMP:12148"/>
        <dbReference type="ChEBI" id="CHEBI:15377"/>
        <dbReference type="ChEBI" id="CHEBI:15378"/>
        <dbReference type="ChEBI" id="CHEBI:46858"/>
        <dbReference type="ChEBI" id="CHEBI:57865"/>
        <dbReference type="ChEBI" id="CHEBI:90602"/>
    </reaction>
</comment>
<evidence type="ECO:0000259" key="9">
    <source>
        <dbReference type="PROSITE" id="PS51671"/>
    </source>
</evidence>
<keyword evidence="2 8" id="KW-0548">Nucleotidyltransferase</keyword>
<organism evidence="11 12">
    <name type="scientific">endosymbiont of Ridgeia piscesae</name>
    <dbReference type="NCBI Taxonomy" id="54398"/>
    <lineage>
        <taxon>Bacteria</taxon>
        <taxon>Pseudomonadati</taxon>
        <taxon>Pseudomonadota</taxon>
        <taxon>Gammaproteobacteria</taxon>
        <taxon>sulfur-oxidizing symbionts</taxon>
    </lineage>
</organism>
<name>A0A0T5YV72_9GAMM</name>
<dbReference type="Gene3D" id="1.10.3090.10">
    <property type="entry name" value="cca-adding enzyme, domain 2"/>
    <property type="match status" value="1"/>
</dbReference>
<evidence type="ECO:0000256" key="2">
    <source>
        <dbReference type="ARBA" id="ARBA00022695"/>
    </source>
</evidence>
<keyword evidence="5 8" id="KW-0460">Magnesium</keyword>
<protein>
    <recommendedName>
        <fullName evidence="8">Bifunctional uridylyltransferase/uridylyl-removing enzyme</fullName>
        <shortName evidence="8">UTase/UR</shortName>
    </recommendedName>
    <alternativeName>
        <fullName evidence="8">Bifunctional [protein-PII] modification enzyme</fullName>
    </alternativeName>
    <alternativeName>
        <fullName evidence="8">Bifunctional nitrogen sensor protein</fullName>
    </alternativeName>
    <domain>
        <recommendedName>
            <fullName evidence="8">[Protein-PII] uridylyltransferase</fullName>
            <shortName evidence="8">PII uridylyltransferase</shortName>
            <shortName evidence="8">UTase</shortName>
            <ecNumber evidence="8">2.7.7.59</ecNumber>
        </recommendedName>
    </domain>
    <domain>
        <recommendedName>
            <fullName evidence="8">[Protein-PII]-UMP uridylyl-removing enzyme</fullName>
            <shortName evidence="8">UR</shortName>
            <ecNumber evidence="8">3.1.4.-</ecNumber>
        </recommendedName>
    </domain>
</protein>
<dbReference type="CDD" id="cd00077">
    <property type="entry name" value="HDc"/>
    <property type="match status" value="1"/>
</dbReference>
<dbReference type="CDD" id="cd05401">
    <property type="entry name" value="NT_GlnE_GlnD_like"/>
    <property type="match status" value="1"/>
</dbReference>
<evidence type="ECO:0000256" key="7">
    <source>
        <dbReference type="ARBA" id="ARBA00047968"/>
    </source>
</evidence>
<keyword evidence="4 8" id="KW-0378">Hydrolase</keyword>
<evidence type="ECO:0000256" key="8">
    <source>
        <dbReference type="HAMAP-Rule" id="MF_00277"/>
    </source>
</evidence>
<dbReference type="PANTHER" id="PTHR47320:SF1">
    <property type="entry name" value="BIFUNCTIONAL URIDYLYLTRANSFERASE_URIDYLYL-REMOVING ENZYME"/>
    <property type="match status" value="1"/>
</dbReference>
<comment type="caution">
    <text evidence="8">Lacks conserved residue(s) required for the propagation of feature annotation.</text>
</comment>
<dbReference type="PROSITE" id="PS51831">
    <property type="entry name" value="HD"/>
    <property type="match status" value="1"/>
</dbReference>
<evidence type="ECO:0000256" key="3">
    <source>
        <dbReference type="ARBA" id="ARBA00022737"/>
    </source>
</evidence>
<sequence>MPKIEFDFQPLDQALQADTFPFAKFQTTLKQGTALIQEKYHKGVAIDQLVRARARLIDELLVRAWRHHFSDASGVVLVAVGGYGRGELHPASDIDLMLLLENEAAFEQQREPLEAFLTALWDIGLEVGQSVRTITDCVREAEQDITVATNIMESRLLTGPLALFESMREATGPDRIWNSREFFEAKWKEQQARHAKYEDSVSNLEPNIKEGPGGLRDIQMIGWVVKRHFRAETLQDLVLHEFLTLDEYNTLIEGQNFLWRVRFALHTLTGRAGDRLLFEHQRALAAEFGYDDDSANLAVEQFMQLYYRTVMELSRLNEMLLQLFQEAILLKNRLDEPVQLNRRFQQRNGFLEASSPEIFKHTPIALLELFLTLQQHAELKGVRARTIRLIRDHCHLIDDAFRQDIQATSLFMEILRQPEGITEQLRRMNRYGVLAAYIPAFANIVGRMQYDLFHVYTVDEHTLMVIRNLRRLAVPSHNHEYPLCSQLQQNLPKQELIYLAALFHDIAKGRGGNHSELGQEDALEFCRRHHLSEYDSRLVAWLVRRHLLMSMTAQRKDISDPEVIQAFAEQVVELNRLDYLYLLTVADSQATNPKRWNSWKEALLRDLYTSTRQLLQRGLGNPLAQEELISEKQAEARQGLIAQGYSQERLEQLWQSYNPEYFLTHSVNAICSQSRLILDTPKSELPLIAIRQTEHRGGTEVIYYGIERDNLFALSTTLLDQIGLSIVNARIMSTSQGYSLNSFLVLEEDGSSVTPGERTNEILDSMRLGMSQTEVDCFRVQRRIPRQHKSFDTPTRIFFSQDLTHHRTTMRLVTLDRPGLLSEVGQTFLACGISLQHAKISTIGAQVEDIFFITDRDKQPLQEEQQLECLRRSITERLPKTPEE</sequence>